<dbReference type="SUPFAM" id="SSF55486">
    <property type="entry name" value="Metalloproteases ('zincins'), catalytic domain"/>
    <property type="match status" value="1"/>
</dbReference>
<dbReference type="Gene3D" id="1.10.1370.10">
    <property type="entry name" value="Neurolysin, domain 3"/>
    <property type="match status" value="1"/>
</dbReference>
<dbReference type="GO" id="GO:0006518">
    <property type="term" value="P:peptide metabolic process"/>
    <property type="evidence" value="ECO:0007669"/>
    <property type="project" value="TreeGrafter"/>
</dbReference>
<evidence type="ECO:0000256" key="5">
    <source>
        <dbReference type="ARBA" id="ARBA00022833"/>
    </source>
</evidence>
<keyword evidence="5 7" id="KW-0862">Zinc</keyword>
<feature type="domain" description="Peptidase M3A/M3B catalytic" evidence="9">
    <location>
        <begin position="238"/>
        <end position="677"/>
    </location>
</feature>
<keyword evidence="2 7" id="KW-0645">Protease</keyword>
<evidence type="ECO:0000256" key="3">
    <source>
        <dbReference type="ARBA" id="ARBA00022723"/>
    </source>
</evidence>
<protein>
    <submittedName>
        <fullName evidence="10">Thimet oligopeptidase</fullName>
    </submittedName>
</protein>
<evidence type="ECO:0000256" key="6">
    <source>
        <dbReference type="ARBA" id="ARBA00023049"/>
    </source>
</evidence>
<dbReference type="CDD" id="cd06455">
    <property type="entry name" value="M3A_TOP"/>
    <property type="match status" value="1"/>
</dbReference>
<dbReference type="InterPro" id="IPR024077">
    <property type="entry name" value="Neurolysin/TOP_dom2"/>
</dbReference>
<dbReference type="AlphaFoldDB" id="A0A1M5ERI9"/>
<feature type="signal peptide" evidence="8">
    <location>
        <begin position="1"/>
        <end position="18"/>
    </location>
</feature>
<dbReference type="InterPro" id="IPR045090">
    <property type="entry name" value="Pept_M3A_M3B"/>
</dbReference>
<dbReference type="Gene3D" id="1.10.1370.40">
    <property type="match status" value="1"/>
</dbReference>
<dbReference type="RefSeq" id="WP_073367575.1">
    <property type="nucleotide sequence ID" value="NZ_FQWB01000001.1"/>
</dbReference>
<dbReference type="Proteomes" id="UP000184516">
    <property type="component" value="Unassembled WGS sequence"/>
</dbReference>
<evidence type="ECO:0000259" key="9">
    <source>
        <dbReference type="Pfam" id="PF01432"/>
    </source>
</evidence>
<evidence type="ECO:0000256" key="8">
    <source>
        <dbReference type="SAM" id="SignalP"/>
    </source>
</evidence>
<dbReference type="InterPro" id="IPR001567">
    <property type="entry name" value="Pept_M3A_M3B_dom"/>
</dbReference>
<organism evidence="10 11">
    <name type="scientific">Flavobacterium fluvii</name>
    <dbReference type="NCBI Taxonomy" id="468056"/>
    <lineage>
        <taxon>Bacteria</taxon>
        <taxon>Pseudomonadati</taxon>
        <taxon>Bacteroidota</taxon>
        <taxon>Flavobacteriia</taxon>
        <taxon>Flavobacteriales</taxon>
        <taxon>Flavobacteriaceae</taxon>
        <taxon>Flavobacterium</taxon>
    </lineage>
</organism>
<reference evidence="11" key="1">
    <citation type="submission" date="2016-11" db="EMBL/GenBank/DDBJ databases">
        <authorList>
            <person name="Varghese N."/>
            <person name="Submissions S."/>
        </authorList>
    </citation>
    <scope>NUCLEOTIDE SEQUENCE [LARGE SCALE GENOMIC DNA]</scope>
    <source>
        <strain evidence="11">DSM 19978</strain>
    </source>
</reference>
<sequence length="680" mass="77339">MKKLYILALLTLSGFVQAQNGTTNILLRHDNKPIDFTKVTAATLQEAVEIIIKSSDEKIKKIVAANPQTISNILVAYDDLDYELTGLGMKIGLIQSTYSDDVIRKAAYEQDEKLSVYGSSLGLNEPLYKALKKFYVAKSSTLSKTQKKFLSDEIISFEKNGMKLSAADRKPLEALNKKLIEFGSAFDKNIAESKDSLLFTELDLKGIDAESLNSWKRPNGKYVVYVNGPNNIKIGENADNSKTRKTFGLRYNNRAYPQNMAVLDSLLYYRNLYANKLGFRSYASYALVTRMAAKPENVWAFENDLIKKLTPLVTDEVKTLKAFKKETSPTESDTLYGSDFAYYSKKMLNTKYQLNKDEVKEYFEMNNTLAGMFKVYESLLGIQIKPVTNMPVWDAKVKTYEIWCEGKKAGSFYLDLFPRANKYTHFACFGISPYQKKGDSETLPVAALICNFPEGTANEPSLLPHSDVTTMFHEFGHLVHRLLCHPEIASQSSSAVKRDFIEAPSQFLENWCWEYDALKLFAKHYKTGEVLPKSLFDKMKKTQLVNIGSFYIRQISLGLTDFTYEDKYEETKRKGVLQVYKELALLNQMPFDDNNHMICSFGHLNGYAANYYGYLWSKVYAEDMFSLFQKNGVMDTATGIKYRKEILEKGGSVPETEMVENFLGRKPNSDAFLESLGIKK</sequence>
<dbReference type="OrthoDB" id="9773538at2"/>
<dbReference type="STRING" id="468056.SAMN05443549_101446"/>
<dbReference type="Gene3D" id="3.40.390.10">
    <property type="entry name" value="Collagenase (Catalytic Domain)"/>
    <property type="match status" value="1"/>
</dbReference>
<keyword evidence="8" id="KW-0732">Signal</keyword>
<dbReference type="Pfam" id="PF01432">
    <property type="entry name" value="Peptidase_M3"/>
    <property type="match status" value="1"/>
</dbReference>
<evidence type="ECO:0000313" key="11">
    <source>
        <dbReference type="Proteomes" id="UP000184516"/>
    </source>
</evidence>
<keyword evidence="3 7" id="KW-0479">Metal-binding</keyword>
<dbReference type="InterPro" id="IPR024079">
    <property type="entry name" value="MetalloPept_cat_dom_sf"/>
</dbReference>
<comment type="similarity">
    <text evidence="1 7">Belongs to the peptidase M3 family.</text>
</comment>
<dbReference type="GO" id="GO:0006508">
    <property type="term" value="P:proteolysis"/>
    <property type="evidence" value="ECO:0007669"/>
    <property type="project" value="UniProtKB-KW"/>
</dbReference>
<keyword evidence="6 7" id="KW-0482">Metalloprotease</keyword>
<evidence type="ECO:0000256" key="4">
    <source>
        <dbReference type="ARBA" id="ARBA00022801"/>
    </source>
</evidence>
<comment type="cofactor">
    <cofactor evidence="7">
        <name>Zn(2+)</name>
        <dbReference type="ChEBI" id="CHEBI:29105"/>
    </cofactor>
    <text evidence="7">Binds 1 zinc ion.</text>
</comment>
<dbReference type="PANTHER" id="PTHR11804:SF84">
    <property type="entry name" value="SACCHAROLYSIN"/>
    <property type="match status" value="1"/>
</dbReference>
<dbReference type="EMBL" id="FQWB01000001">
    <property type="protein sequence ID" value="SHF81730.1"/>
    <property type="molecule type" value="Genomic_DNA"/>
</dbReference>
<gene>
    <name evidence="10" type="ORF">SAMN05443549_101446</name>
</gene>
<name>A0A1M5ERI9_9FLAO</name>
<evidence type="ECO:0000313" key="10">
    <source>
        <dbReference type="EMBL" id="SHF81730.1"/>
    </source>
</evidence>
<evidence type="ECO:0000256" key="1">
    <source>
        <dbReference type="ARBA" id="ARBA00006040"/>
    </source>
</evidence>
<dbReference type="GO" id="GO:0004222">
    <property type="term" value="F:metalloendopeptidase activity"/>
    <property type="evidence" value="ECO:0007669"/>
    <property type="project" value="InterPro"/>
</dbReference>
<evidence type="ECO:0000256" key="7">
    <source>
        <dbReference type="RuleBase" id="RU003435"/>
    </source>
</evidence>
<dbReference type="PANTHER" id="PTHR11804">
    <property type="entry name" value="PROTEASE M3 THIMET OLIGOPEPTIDASE-RELATED"/>
    <property type="match status" value="1"/>
</dbReference>
<dbReference type="GO" id="GO:0046872">
    <property type="term" value="F:metal ion binding"/>
    <property type="evidence" value="ECO:0007669"/>
    <property type="project" value="UniProtKB-UniRule"/>
</dbReference>
<proteinExistence type="inferred from homology"/>
<keyword evidence="4 7" id="KW-0378">Hydrolase</keyword>
<evidence type="ECO:0000256" key="2">
    <source>
        <dbReference type="ARBA" id="ARBA00022670"/>
    </source>
</evidence>
<feature type="chain" id="PRO_5009909925" evidence="8">
    <location>
        <begin position="19"/>
        <end position="680"/>
    </location>
</feature>
<keyword evidence="11" id="KW-1185">Reference proteome</keyword>
<accession>A0A1M5ERI9</accession>